<dbReference type="PANTHER" id="PTHR42895:SF1">
    <property type="entry name" value="IRON-SULFUR CLUSTER PROTEIN"/>
    <property type="match status" value="1"/>
</dbReference>
<dbReference type="Gene3D" id="3.30.420.480">
    <property type="entry name" value="Domain of unknown function (DUF4445)"/>
    <property type="match status" value="1"/>
</dbReference>
<dbReference type="InterPro" id="IPR043129">
    <property type="entry name" value="ATPase_NBD"/>
</dbReference>
<dbReference type="InterPro" id="IPR036010">
    <property type="entry name" value="2Fe-2S_ferredoxin-like_sf"/>
</dbReference>
<dbReference type="AlphaFoldDB" id="A0A9D1AKV8"/>
<sequence>MPVMTVNGKAYPVPAGIRLSEALAQTPVSTAWPCGGLGRCGKCRVTAFGALSEPDGQEKAFLSEEERQAGVRLACRTFVLGDCRVEAAVSGGEAIQTDGGAGVSAVRPMFVHFGAAVDLGTTTLAARLYDASGTCLASGGRMNPQSRWGADVISRIQASMDGAREEIAACVREGIAGLLRELAEQAGIETQAIDGAVITGNTAMLYLLTASAPDALSRAPFEADRLFGCEVEAASLALPLAPGARVYLPRCISAFVGADITAAITAAGLCRSGETRLLADIGTNGEMALWHGGELCCCSTAAGPAFEGAGLSMGMQGANGAVDHLRVEDGELRAHVLGGGEPVGICGSGVVDALACLLELETLDETGLLDDDPTVLCGNVSLTQKDVRMIQLAKSAVCAGMRTLVQHAKLPWEQVSELLVAGGFGSYLDLENAGKIGLIPPELVARTRAIGNASLDGASMLLLDRALREETEEMANNAHTADLSTDPVFMQWYTDGMFFETPD</sequence>
<evidence type="ECO:0000259" key="1">
    <source>
        <dbReference type="PROSITE" id="PS51085"/>
    </source>
</evidence>
<dbReference type="SUPFAM" id="SSF53067">
    <property type="entry name" value="Actin-like ATPase domain"/>
    <property type="match status" value="1"/>
</dbReference>
<name>A0A9D1AKV8_9FIRM</name>
<dbReference type="InterPro" id="IPR001041">
    <property type="entry name" value="2Fe-2S_ferredoxin-type"/>
</dbReference>
<dbReference type="InterPro" id="IPR027980">
    <property type="entry name" value="RACo_C"/>
</dbReference>
<dbReference type="PANTHER" id="PTHR42895">
    <property type="entry name" value="IRON-SULFUR CLUSTER-BINDING PROTEIN-RELATED"/>
    <property type="match status" value="1"/>
</dbReference>
<organism evidence="2 3">
    <name type="scientific">Candidatus Caccousia avicola</name>
    <dbReference type="NCBI Taxonomy" id="2840721"/>
    <lineage>
        <taxon>Bacteria</taxon>
        <taxon>Bacillati</taxon>
        <taxon>Bacillota</taxon>
        <taxon>Clostridia</taxon>
        <taxon>Eubacteriales</taxon>
        <taxon>Oscillospiraceae</taxon>
        <taxon>Oscillospiraceae incertae sedis</taxon>
        <taxon>Candidatus Caccousia</taxon>
    </lineage>
</organism>
<dbReference type="InterPro" id="IPR041414">
    <property type="entry name" value="Raco-like_middle"/>
</dbReference>
<dbReference type="PROSITE" id="PS51085">
    <property type="entry name" value="2FE2S_FER_2"/>
    <property type="match status" value="1"/>
</dbReference>
<dbReference type="GO" id="GO:0051536">
    <property type="term" value="F:iron-sulfur cluster binding"/>
    <property type="evidence" value="ECO:0007669"/>
    <property type="project" value="InterPro"/>
</dbReference>
<evidence type="ECO:0000313" key="3">
    <source>
        <dbReference type="Proteomes" id="UP000824242"/>
    </source>
</evidence>
<feature type="domain" description="2Fe-2S ferredoxin-type" evidence="1">
    <location>
        <begin position="1"/>
        <end position="91"/>
    </location>
</feature>
<dbReference type="Pfam" id="PF17651">
    <property type="entry name" value="Raco_middle"/>
    <property type="match status" value="1"/>
</dbReference>
<proteinExistence type="predicted"/>
<comment type="caution">
    <text evidence="2">The sequence shown here is derived from an EMBL/GenBank/DDBJ whole genome shotgun (WGS) entry which is preliminary data.</text>
</comment>
<dbReference type="Pfam" id="PF00111">
    <property type="entry name" value="Fer2"/>
    <property type="match status" value="1"/>
</dbReference>
<dbReference type="InterPro" id="IPR012675">
    <property type="entry name" value="Beta-grasp_dom_sf"/>
</dbReference>
<reference evidence="2" key="1">
    <citation type="submission" date="2020-10" db="EMBL/GenBank/DDBJ databases">
        <authorList>
            <person name="Gilroy R."/>
        </authorList>
    </citation>
    <scope>NUCLEOTIDE SEQUENCE</scope>
    <source>
        <strain evidence="2">ChiSxjej1B13-7958</strain>
    </source>
</reference>
<dbReference type="InterPro" id="IPR042259">
    <property type="entry name" value="Raco-like_middle_sf"/>
</dbReference>
<gene>
    <name evidence="2" type="ORF">IAB89_01350</name>
</gene>
<accession>A0A9D1AKV8</accession>
<evidence type="ECO:0000313" key="2">
    <source>
        <dbReference type="EMBL" id="HIR46294.1"/>
    </source>
</evidence>
<dbReference type="Pfam" id="PF14574">
    <property type="entry name" value="RACo_C_ter"/>
    <property type="match status" value="1"/>
</dbReference>
<protein>
    <submittedName>
        <fullName evidence="2">DUF4445 domain-containing protein</fullName>
    </submittedName>
</protein>
<reference evidence="2" key="2">
    <citation type="journal article" date="2021" name="PeerJ">
        <title>Extensive microbial diversity within the chicken gut microbiome revealed by metagenomics and culture.</title>
        <authorList>
            <person name="Gilroy R."/>
            <person name="Ravi A."/>
            <person name="Getino M."/>
            <person name="Pursley I."/>
            <person name="Horton D.L."/>
            <person name="Alikhan N.F."/>
            <person name="Baker D."/>
            <person name="Gharbi K."/>
            <person name="Hall N."/>
            <person name="Watson M."/>
            <person name="Adriaenssens E.M."/>
            <person name="Foster-Nyarko E."/>
            <person name="Jarju S."/>
            <person name="Secka A."/>
            <person name="Antonio M."/>
            <person name="Oren A."/>
            <person name="Chaudhuri R.R."/>
            <person name="La Ragione R."/>
            <person name="Hildebrand F."/>
            <person name="Pallen M.J."/>
        </authorList>
    </citation>
    <scope>NUCLEOTIDE SEQUENCE</scope>
    <source>
        <strain evidence="2">ChiSxjej1B13-7958</strain>
    </source>
</reference>
<dbReference type="Gene3D" id="3.10.20.30">
    <property type="match status" value="1"/>
</dbReference>
<dbReference type="SUPFAM" id="SSF54292">
    <property type="entry name" value="2Fe-2S ferredoxin-like"/>
    <property type="match status" value="1"/>
</dbReference>
<dbReference type="InterPro" id="IPR052911">
    <property type="entry name" value="Corrinoid_activation_enz"/>
</dbReference>
<dbReference type="CDD" id="cd00207">
    <property type="entry name" value="fer2"/>
    <property type="match status" value="1"/>
</dbReference>
<dbReference type="Proteomes" id="UP000824242">
    <property type="component" value="Unassembled WGS sequence"/>
</dbReference>
<dbReference type="EMBL" id="DVGZ01000014">
    <property type="protein sequence ID" value="HIR46294.1"/>
    <property type="molecule type" value="Genomic_DNA"/>
</dbReference>